<name>A0ACA9M1Z3_9GLOM</name>
<gene>
    <name evidence="1" type="ORF">ACOLOM_LOCUS5006</name>
</gene>
<protein>
    <submittedName>
        <fullName evidence="1">916_t:CDS:1</fullName>
    </submittedName>
</protein>
<accession>A0ACA9M1Z3</accession>
<reference evidence="1" key="1">
    <citation type="submission" date="2021-06" db="EMBL/GenBank/DDBJ databases">
        <authorList>
            <person name="Kallberg Y."/>
            <person name="Tangrot J."/>
            <person name="Rosling A."/>
        </authorList>
    </citation>
    <scope>NUCLEOTIDE SEQUENCE</scope>
    <source>
        <strain evidence="1">CL356</strain>
    </source>
</reference>
<evidence type="ECO:0000313" key="1">
    <source>
        <dbReference type="EMBL" id="CAG8555001.1"/>
    </source>
</evidence>
<comment type="caution">
    <text evidence="1">The sequence shown here is derived from an EMBL/GenBank/DDBJ whole genome shotgun (WGS) entry which is preliminary data.</text>
</comment>
<dbReference type="EMBL" id="CAJVPT010008764">
    <property type="protein sequence ID" value="CAG8555001.1"/>
    <property type="molecule type" value="Genomic_DNA"/>
</dbReference>
<proteinExistence type="predicted"/>
<evidence type="ECO:0000313" key="2">
    <source>
        <dbReference type="Proteomes" id="UP000789525"/>
    </source>
</evidence>
<dbReference type="Proteomes" id="UP000789525">
    <property type="component" value="Unassembled WGS sequence"/>
</dbReference>
<sequence>MHKKNYGKNQREKPHRNSAINDENESGTYAKEEILKKSKIKKKYADEDLEIVENEVKTEDNNSLPGRDKRKKDLKLESSVVKSKRKKGSETEEAEDNTSVDDMKVKKRKTEKDSFGIKEENTKNSSDSSDMMKGENEKEMDEIPENLRLTSYRLSQGTIDSLKKRGVVSLFPIQASTFDLIYDGKDVLARAKTGTGKTLAFALPITEALLKAQKEDKYFRGRGRPPKVIVMTPTRDLAKQVSAEFESIAPSLKVLCIYGGVTYDFQHQGLREGIDVLVGTPGRVLDHIERGSLKLADIKFVVLDEADQMLDIGFAEAMETVLQNIKRQKENQDRVIDYQTLLFSATIPDWVRQAIKSYLKADYENVDLIVNADTKTNDIAQPQREVTMKCFREGKFKCIICTDVLARGIDIPQVVINCEPPKDIESYVHRAGRTARAGRQGTAVTFFKPQEENLLMNIQRRTGIVFQMMGPPQPQDIIAATANDVIKSIGSVESTVLSYFHKTATDLIESQGAVEALSAALACMSGYAGGIKKRSLMSAVEGYTTLLFRFTYPIRHSSYARSIFKNHYPQLSEDSVKAFKLTKDMQGVACDISSDKLEIGSNGEIILAGKPWVNTKNATLEIAKDGRSGGRGYGRRNFK</sequence>
<organism evidence="1 2">
    <name type="scientific">Acaulospora colombiana</name>
    <dbReference type="NCBI Taxonomy" id="27376"/>
    <lineage>
        <taxon>Eukaryota</taxon>
        <taxon>Fungi</taxon>
        <taxon>Fungi incertae sedis</taxon>
        <taxon>Mucoromycota</taxon>
        <taxon>Glomeromycotina</taxon>
        <taxon>Glomeromycetes</taxon>
        <taxon>Diversisporales</taxon>
        <taxon>Acaulosporaceae</taxon>
        <taxon>Acaulospora</taxon>
    </lineage>
</organism>
<keyword evidence="2" id="KW-1185">Reference proteome</keyword>